<name>A0A922L2Q4_DERFA</name>
<evidence type="ECO:0000313" key="4">
    <source>
        <dbReference type="EMBL" id="KAH9512167.1"/>
    </source>
</evidence>
<dbReference type="InterPro" id="IPR014720">
    <property type="entry name" value="dsRBD_dom"/>
</dbReference>
<feature type="compositionally biased region" description="Acidic residues" evidence="2">
    <location>
        <begin position="13"/>
        <end position="23"/>
    </location>
</feature>
<keyword evidence="5" id="KW-1185">Reference proteome</keyword>
<feature type="region of interest" description="Disordered" evidence="2">
    <location>
        <begin position="1"/>
        <end position="39"/>
    </location>
</feature>
<dbReference type="PROSITE" id="PS50137">
    <property type="entry name" value="DS_RBD"/>
    <property type="match status" value="1"/>
</dbReference>
<dbReference type="EMBL" id="ASGP02000004">
    <property type="protein sequence ID" value="KAH9512167.1"/>
    <property type="molecule type" value="Genomic_DNA"/>
</dbReference>
<keyword evidence="1" id="KW-0694">RNA-binding</keyword>
<proteinExistence type="predicted"/>
<comment type="caution">
    <text evidence="4">The sequence shown here is derived from an EMBL/GenBank/DDBJ whole genome shotgun (WGS) entry which is preliminary data.</text>
</comment>
<organism evidence="4 5">
    <name type="scientific">Dermatophagoides farinae</name>
    <name type="common">American house dust mite</name>
    <dbReference type="NCBI Taxonomy" id="6954"/>
    <lineage>
        <taxon>Eukaryota</taxon>
        <taxon>Metazoa</taxon>
        <taxon>Ecdysozoa</taxon>
        <taxon>Arthropoda</taxon>
        <taxon>Chelicerata</taxon>
        <taxon>Arachnida</taxon>
        <taxon>Acari</taxon>
        <taxon>Acariformes</taxon>
        <taxon>Sarcoptiformes</taxon>
        <taxon>Astigmata</taxon>
        <taxon>Psoroptidia</taxon>
        <taxon>Analgoidea</taxon>
        <taxon>Pyroglyphidae</taxon>
        <taxon>Dermatophagoidinae</taxon>
        <taxon>Dermatophagoides</taxon>
    </lineage>
</organism>
<dbReference type="AlphaFoldDB" id="A0A922L2Q4"/>
<feature type="domain" description="DRBM" evidence="3">
    <location>
        <begin position="47"/>
        <end position="116"/>
    </location>
</feature>
<dbReference type="Gene3D" id="3.30.160.20">
    <property type="match status" value="2"/>
</dbReference>
<evidence type="ECO:0000259" key="3">
    <source>
        <dbReference type="PROSITE" id="PS50137"/>
    </source>
</evidence>
<protein>
    <recommendedName>
        <fullName evidence="3">DRBM domain-containing protein</fullName>
    </recommendedName>
</protein>
<gene>
    <name evidence="4" type="ORF">DERF_010564</name>
</gene>
<accession>A0A922L2Q4</accession>
<evidence type="ECO:0000313" key="5">
    <source>
        <dbReference type="Proteomes" id="UP000790347"/>
    </source>
</evidence>
<feature type="compositionally biased region" description="Basic and acidic residues" evidence="2">
    <location>
        <begin position="1"/>
        <end position="12"/>
    </location>
</feature>
<evidence type="ECO:0000256" key="1">
    <source>
        <dbReference type="PROSITE-ProRule" id="PRU00266"/>
    </source>
</evidence>
<dbReference type="GO" id="GO:0003723">
    <property type="term" value="F:RNA binding"/>
    <property type="evidence" value="ECO:0007669"/>
    <property type="project" value="UniProtKB-UniRule"/>
</dbReference>
<reference evidence="4" key="1">
    <citation type="submission" date="2013-05" db="EMBL/GenBank/DDBJ databases">
        <authorList>
            <person name="Yim A.K.Y."/>
            <person name="Chan T.F."/>
            <person name="Ji K.M."/>
            <person name="Liu X.Y."/>
            <person name="Zhou J.W."/>
            <person name="Li R.Q."/>
            <person name="Yang K.Y."/>
            <person name="Li J."/>
            <person name="Li M."/>
            <person name="Law P.T.W."/>
            <person name="Wu Y.L."/>
            <person name="Cai Z.L."/>
            <person name="Qin H."/>
            <person name="Bao Y."/>
            <person name="Leung R.K.K."/>
            <person name="Ng P.K.S."/>
            <person name="Zou J."/>
            <person name="Zhong X.J."/>
            <person name="Ran P.X."/>
            <person name="Zhong N.S."/>
            <person name="Liu Z.G."/>
            <person name="Tsui S.K.W."/>
        </authorList>
    </citation>
    <scope>NUCLEOTIDE SEQUENCE</scope>
    <source>
        <strain evidence="4">Derf</strain>
        <tissue evidence="4">Whole organism</tissue>
    </source>
</reference>
<feature type="compositionally biased region" description="Low complexity" evidence="2">
    <location>
        <begin position="362"/>
        <end position="382"/>
    </location>
</feature>
<evidence type="ECO:0000256" key="2">
    <source>
        <dbReference type="SAM" id="MobiDB-lite"/>
    </source>
</evidence>
<sequence length="390" mass="44827">MSDYDHNINNHSDDDDDNDNDDEQPQHAQIQSESSPPPSYEAISLMDASKRLKRFCYDQNWSKPSYELIKRERIEWKKFYTIRMIIRPILMAEAADISKRLAKLRTASKALKYLWENQSILESLMTIRTLPIYLHCCCYCCCCCCNKKNVVENGHMVSNEESPNTDIEIIVNHKEANVKPNENIDQNGSMNVVNNGDDDKQIQQQQFIRTLLDAEDKLYNICNDLDLGQPYFDIIERIKLNDRKYYRACCKIIDQCNRELEFNGMAISKRMARLYAAMNAVEYLKTNINHIDDDDGDDSNDDDDGDEDKKIGMDDQQSVDNDEKHSSENKVGTDSNNDDEDDDDDDDMINNEEPPAYEDSQTPKSPKSPTSPKTFTPSDPFPVTVASTSN</sequence>
<feature type="compositionally biased region" description="Acidic residues" evidence="2">
    <location>
        <begin position="292"/>
        <end position="306"/>
    </location>
</feature>
<dbReference type="Proteomes" id="UP000790347">
    <property type="component" value="Unassembled WGS sequence"/>
</dbReference>
<feature type="compositionally biased region" description="Acidic residues" evidence="2">
    <location>
        <begin position="336"/>
        <end position="350"/>
    </location>
</feature>
<reference evidence="4" key="2">
    <citation type="journal article" date="2022" name="Res Sq">
        <title>Comparative Genomics Reveals Insights into the Divergent Evolution of Astigmatic Mites and Household Pest Adaptations.</title>
        <authorList>
            <person name="Xiong Q."/>
            <person name="Wan A.T.-Y."/>
            <person name="Liu X.-Y."/>
            <person name="Fung C.S.-H."/>
            <person name="Xiao X."/>
            <person name="Malainual N."/>
            <person name="Hou J."/>
            <person name="Wang L."/>
            <person name="Wang M."/>
            <person name="Yang K."/>
            <person name="Cui Y."/>
            <person name="Leung E."/>
            <person name="Nong W."/>
            <person name="Shin S.-K."/>
            <person name="Au S."/>
            <person name="Jeong K.Y."/>
            <person name="Chew F.T."/>
            <person name="Hui J."/>
            <person name="Leung T.F."/>
            <person name="Tungtrongchitr A."/>
            <person name="Zhong N."/>
            <person name="Liu Z."/>
            <person name="Tsui S."/>
        </authorList>
    </citation>
    <scope>NUCLEOTIDE SEQUENCE</scope>
    <source>
        <strain evidence="4">Derf</strain>
        <tissue evidence="4">Whole organism</tissue>
    </source>
</reference>
<dbReference type="SUPFAM" id="SSF54768">
    <property type="entry name" value="dsRNA-binding domain-like"/>
    <property type="match status" value="2"/>
</dbReference>
<feature type="region of interest" description="Disordered" evidence="2">
    <location>
        <begin position="289"/>
        <end position="390"/>
    </location>
</feature>